<dbReference type="PANTHER" id="PTHR11461:SF315">
    <property type="entry name" value="SERPIN-Z3-LIKE"/>
    <property type="match status" value="1"/>
</dbReference>
<sequence length="400" mass="44252">MNPCLPFAANLVQSSLRSNGFSKNIVLSPLSLNAIAAMLATGCSGRSLKRVLSFVGCDDLEQLKSMFSQMMSIATSSSSSSSPSSSACSGMSNSYRRYRGCGGSSSPPKISFVNGVWVDSRFPLKPSYKDCVTNVFKSDAKNVDFQKADKAIKEINSWADLQTNGLIKDVLQRGHISPVTALILGNALYFKGYWADEFDITRTRNQNFSLLGGDKVSVPFMGISRHYLYGSFDDFKVIELPYKSGNIGDKKRFSMQLILPHKIDGLQDLVLKFNSGFISPHFELERTLVDVVRIPKIKFSSVLEEIKFPFMEQDMELTEMIHARDPPFISKIIHKAFIEVDEKGTEAAAVTFSAIEGCAPEAIQREIKTFVADHPFMFIVKEETSGLVLFVGAVVNPLPE</sequence>
<dbReference type="CDD" id="cd02043">
    <property type="entry name" value="serpinP_plants"/>
    <property type="match status" value="1"/>
</dbReference>
<protein>
    <submittedName>
        <fullName evidence="5">Serpin-ZXA-like</fullName>
    </submittedName>
</protein>
<reference evidence="4" key="1">
    <citation type="journal article" date="2025" name="Foods">
        <title>Unveiling the Microbial Signatures of Arabica Coffee Cherries: Insights into Ripeness Specific Diversity, Functional Traits, and Implications for Quality and Safety.</title>
        <authorList>
            <consortium name="RefSeq"/>
            <person name="Tenea G.N."/>
            <person name="Cifuentes V."/>
            <person name="Reyes P."/>
            <person name="Cevallos-Vallejos M."/>
        </authorList>
    </citation>
    <scope>NUCLEOTIDE SEQUENCE [LARGE SCALE GENOMIC DNA]</scope>
</reference>
<evidence type="ECO:0000256" key="1">
    <source>
        <dbReference type="ARBA" id="ARBA00009500"/>
    </source>
</evidence>
<dbReference type="GO" id="GO:0005615">
    <property type="term" value="C:extracellular space"/>
    <property type="evidence" value="ECO:0007669"/>
    <property type="project" value="InterPro"/>
</dbReference>
<dbReference type="PANTHER" id="PTHR11461">
    <property type="entry name" value="SERINE PROTEASE INHIBITOR, SERPIN"/>
    <property type="match status" value="1"/>
</dbReference>
<dbReference type="GO" id="GO:0004867">
    <property type="term" value="F:serine-type endopeptidase inhibitor activity"/>
    <property type="evidence" value="ECO:0007669"/>
    <property type="project" value="InterPro"/>
</dbReference>
<dbReference type="InterPro" id="IPR000215">
    <property type="entry name" value="Serpin_fam"/>
</dbReference>
<dbReference type="AlphaFoldDB" id="A0A6P6W022"/>
<keyword evidence="4" id="KW-1185">Reference proteome</keyword>
<dbReference type="InterPro" id="IPR036186">
    <property type="entry name" value="Serpin_sf"/>
</dbReference>
<dbReference type="InterPro" id="IPR023796">
    <property type="entry name" value="Serpin_dom"/>
</dbReference>
<dbReference type="GeneID" id="113728519"/>
<dbReference type="SUPFAM" id="SSF56574">
    <property type="entry name" value="Serpins"/>
    <property type="match status" value="1"/>
</dbReference>
<name>A0A6P6W022_COFAR</name>
<feature type="domain" description="Serpin" evidence="3">
    <location>
        <begin position="9"/>
        <end position="397"/>
    </location>
</feature>
<dbReference type="Gene3D" id="2.30.39.10">
    <property type="entry name" value="Alpha-1-antitrypsin, domain 1"/>
    <property type="match status" value="2"/>
</dbReference>
<organism evidence="4 5">
    <name type="scientific">Coffea arabica</name>
    <name type="common">Arabian coffee</name>
    <dbReference type="NCBI Taxonomy" id="13443"/>
    <lineage>
        <taxon>Eukaryota</taxon>
        <taxon>Viridiplantae</taxon>
        <taxon>Streptophyta</taxon>
        <taxon>Embryophyta</taxon>
        <taxon>Tracheophyta</taxon>
        <taxon>Spermatophyta</taxon>
        <taxon>Magnoliopsida</taxon>
        <taxon>eudicotyledons</taxon>
        <taxon>Gunneridae</taxon>
        <taxon>Pentapetalae</taxon>
        <taxon>asterids</taxon>
        <taxon>lamiids</taxon>
        <taxon>Gentianales</taxon>
        <taxon>Rubiaceae</taxon>
        <taxon>Ixoroideae</taxon>
        <taxon>Gardenieae complex</taxon>
        <taxon>Bertiereae - Coffeeae clade</taxon>
        <taxon>Coffeeae</taxon>
        <taxon>Coffea</taxon>
    </lineage>
</organism>
<dbReference type="RefSeq" id="XP_027108719.1">
    <property type="nucleotide sequence ID" value="XM_027252918.1"/>
</dbReference>
<dbReference type="InterPro" id="IPR042178">
    <property type="entry name" value="Serpin_sf_1"/>
</dbReference>
<evidence type="ECO:0000313" key="4">
    <source>
        <dbReference type="Proteomes" id="UP001652660"/>
    </source>
</evidence>
<gene>
    <name evidence="5" type="primary">LOC113728519</name>
</gene>
<evidence type="ECO:0000259" key="3">
    <source>
        <dbReference type="SMART" id="SM00093"/>
    </source>
</evidence>
<dbReference type="PROSITE" id="PS00284">
    <property type="entry name" value="SERPIN"/>
    <property type="match status" value="1"/>
</dbReference>
<reference evidence="5" key="2">
    <citation type="submission" date="2025-08" db="UniProtKB">
        <authorList>
            <consortium name="RefSeq"/>
        </authorList>
    </citation>
    <scope>IDENTIFICATION</scope>
    <source>
        <tissue evidence="5">Leaves</tissue>
    </source>
</reference>
<dbReference type="Pfam" id="PF00079">
    <property type="entry name" value="Serpin"/>
    <property type="match status" value="1"/>
</dbReference>
<dbReference type="Gene3D" id="6.20.40.10">
    <property type="match status" value="1"/>
</dbReference>
<evidence type="ECO:0000256" key="2">
    <source>
        <dbReference type="RuleBase" id="RU000411"/>
    </source>
</evidence>
<accession>A0A6P6W022</accession>
<dbReference type="SMART" id="SM00093">
    <property type="entry name" value="SERPIN"/>
    <property type="match status" value="1"/>
</dbReference>
<dbReference type="Gene3D" id="3.30.497.10">
    <property type="entry name" value="Antithrombin, subunit I, domain 2"/>
    <property type="match status" value="1"/>
</dbReference>
<dbReference type="InterPro" id="IPR023795">
    <property type="entry name" value="Serpin_CS"/>
</dbReference>
<evidence type="ECO:0000313" key="5">
    <source>
        <dbReference type="RefSeq" id="XP_027108719.1"/>
    </source>
</evidence>
<dbReference type="InterPro" id="IPR042185">
    <property type="entry name" value="Serpin_sf_2"/>
</dbReference>
<dbReference type="OrthoDB" id="1063785at2759"/>
<dbReference type="Proteomes" id="UP001652660">
    <property type="component" value="Chromosome 2e"/>
</dbReference>
<comment type="similarity">
    <text evidence="1 2">Belongs to the serpin family.</text>
</comment>
<proteinExistence type="inferred from homology"/>